<gene>
    <name evidence="5 7" type="primary">msrA</name>
    <name evidence="7" type="ORF">ESZ50_09825</name>
</gene>
<comment type="caution">
    <text evidence="7">The sequence shown here is derived from an EMBL/GenBank/DDBJ whole genome shotgun (WGS) entry which is preliminary data.</text>
</comment>
<evidence type="ECO:0000256" key="2">
    <source>
        <dbReference type="ARBA" id="ARBA00023002"/>
    </source>
</evidence>
<comment type="similarity">
    <text evidence="1 5">Belongs to the MsrA Met sulfoxide reductase family.</text>
</comment>
<dbReference type="Proteomes" id="UP000371977">
    <property type="component" value="Unassembled WGS sequence"/>
</dbReference>
<dbReference type="SUPFAM" id="SSF55068">
    <property type="entry name" value="Peptide methionine sulfoxide reductase"/>
    <property type="match status" value="1"/>
</dbReference>
<organism evidence="7 8">
    <name type="scientific">Weissella muntiaci</name>
    <dbReference type="NCBI Taxonomy" id="2508881"/>
    <lineage>
        <taxon>Bacteria</taxon>
        <taxon>Bacillati</taxon>
        <taxon>Bacillota</taxon>
        <taxon>Bacilli</taxon>
        <taxon>Lactobacillales</taxon>
        <taxon>Lactobacillaceae</taxon>
        <taxon>Weissella</taxon>
    </lineage>
</organism>
<dbReference type="Pfam" id="PF01625">
    <property type="entry name" value="PMSR"/>
    <property type="match status" value="1"/>
</dbReference>
<protein>
    <recommendedName>
        <fullName evidence="5">Peptide methionine sulfoxide reductase MsrA</fullName>
        <shortName evidence="5">Protein-methionine-S-oxide reductase</shortName>
        <ecNumber evidence="5">1.8.4.11</ecNumber>
    </recommendedName>
    <alternativeName>
        <fullName evidence="5">Peptide-methionine (S)-S-oxide reductase</fullName>
        <shortName evidence="5">Peptide Met(O) reductase</shortName>
    </alternativeName>
</protein>
<dbReference type="EMBL" id="SDGZ01000024">
    <property type="protein sequence ID" value="TYC48062.1"/>
    <property type="molecule type" value="Genomic_DNA"/>
</dbReference>
<feature type="domain" description="Peptide methionine sulphoxide reductase MsrA" evidence="6">
    <location>
        <begin position="6"/>
        <end position="156"/>
    </location>
</feature>
<dbReference type="GO" id="GO:0033744">
    <property type="term" value="F:L-methionine:thioredoxin-disulfide S-oxidoreductase activity"/>
    <property type="evidence" value="ECO:0007669"/>
    <property type="project" value="RHEA"/>
</dbReference>
<dbReference type="InterPro" id="IPR002569">
    <property type="entry name" value="Met_Sox_Rdtase_MsrA_dom"/>
</dbReference>
<dbReference type="PANTHER" id="PTHR43774">
    <property type="entry name" value="PEPTIDE METHIONINE SULFOXIDE REDUCTASE"/>
    <property type="match status" value="1"/>
</dbReference>
<evidence type="ECO:0000256" key="1">
    <source>
        <dbReference type="ARBA" id="ARBA00005591"/>
    </source>
</evidence>
<dbReference type="RefSeq" id="WP_148623499.1">
    <property type="nucleotide sequence ID" value="NZ_SDGZ01000024.1"/>
</dbReference>
<dbReference type="AlphaFoldDB" id="A0A6C2C2P8"/>
<evidence type="ECO:0000256" key="5">
    <source>
        <dbReference type="HAMAP-Rule" id="MF_01401"/>
    </source>
</evidence>
<comment type="function">
    <text evidence="5">Has an important function as a repair enzyme for proteins that have been inactivated by oxidation. Catalyzes the reversible oxidation-reduction of methionine sulfoxide in proteins to methionine.</text>
</comment>
<dbReference type="InterPro" id="IPR036509">
    <property type="entry name" value="Met_Sox_Rdtase_MsrA_sf"/>
</dbReference>
<evidence type="ECO:0000256" key="3">
    <source>
        <dbReference type="ARBA" id="ARBA00047806"/>
    </source>
</evidence>
<evidence type="ECO:0000313" key="8">
    <source>
        <dbReference type="Proteomes" id="UP000371977"/>
    </source>
</evidence>
<feature type="active site" evidence="5">
    <location>
        <position position="12"/>
    </location>
</feature>
<dbReference type="Gene3D" id="3.30.1060.10">
    <property type="entry name" value="Peptide methionine sulphoxide reductase MsrA"/>
    <property type="match status" value="1"/>
</dbReference>
<dbReference type="NCBIfam" id="TIGR00401">
    <property type="entry name" value="msrA"/>
    <property type="match status" value="1"/>
</dbReference>
<keyword evidence="8" id="KW-1185">Reference proteome</keyword>
<evidence type="ECO:0000259" key="6">
    <source>
        <dbReference type="Pfam" id="PF01625"/>
    </source>
</evidence>
<comment type="catalytic activity">
    <reaction evidence="4 5">
        <text>[thioredoxin]-disulfide + L-methionine + H2O = L-methionine (S)-S-oxide + [thioredoxin]-dithiol</text>
        <dbReference type="Rhea" id="RHEA:19993"/>
        <dbReference type="Rhea" id="RHEA-COMP:10698"/>
        <dbReference type="Rhea" id="RHEA-COMP:10700"/>
        <dbReference type="ChEBI" id="CHEBI:15377"/>
        <dbReference type="ChEBI" id="CHEBI:29950"/>
        <dbReference type="ChEBI" id="CHEBI:50058"/>
        <dbReference type="ChEBI" id="CHEBI:57844"/>
        <dbReference type="ChEBI" id="CHEBI:58772"/>
        <dbReference type="EC" id="1.8.4.11"/>
    </reaction>
</comment>
<keyword evidence="2 5" id="KW-0560">Oxidoreductase</keyword>
<comment type="catalytic activity">
    <reaction evidence="3 5">
        <text>L-methionyl-[protein] + [thioredoxin]-disulfide + H2O = L-methionyl-(S)-S-oxide-[protein] + [thioredoxin]-dithiol</text>
        <dbReference type="Rhea" id="RHEA:14217"/>
        <dbReference type="Rhea" id="RHEA-COMP:10698"/>
        <dbReference type="Rhea" id="RHEA-COMP:10700"/>
        <dbReference type="Rhea" id="RHEA-COMP:12313"/>
        <dbReference type="Rhea" id="RHEA-COMP:12315"/>
        <dbReference type="ChEBI" id="CHEBI:15377"/>
        <dbReference type="ChEBI" id="CHEBI:16044"/>
        <dbReference type="ChEBI" id="CHEBI:29950"/>
        <dbReference type="ChEBI" id="CHEBI:44120"/>
        <dbReference type="ChEBI" id="CHEBI:50058"/>
        <dbReference type="EC" id="1.8.4.11"/>
    </reaction>
</comment>
<dbReference type="PANTHER" id="PTHR43774:SF1">
    <property type="entry name" value="PEPTIDE METHIONINE SULFOXIDE REDUCTASE MSRA 2"/>
    <property type="match status" value="1"/>
</dbReference>
<proteinExistence type="inferred from homology"/>
<reference evidence="7 8" key="1">
    <citation type="submission" date="2019-01" db="EMBL/GenBank/DDBJ databases">
        <title>Weissella sp. nov., a novel lactic acid bacterium isolated from animal feces.</title>
        <authorList>
            <person name="Wang L.-T."/>
        </authorList>
    </citation>
    <scope>NUCLEOTIDE SEQUENCE [LARGE SCALE GENOMIC DNA]</scope>
    <source>
        <strain evidence="7 8">8H-2</strain>
    </source>
</reference>
<dbReference type="OrthoDB" id="4174719at2"/>
<dbReference type="HAMAP" id="MF_01401">
    <property type="entry name" value="MsrA"/>
    <property type="match status" value="1"/>
</dbReference>
<name>A0A6C2C2P8_9LACO</name>
<dbReference type="EC" id="1.8.4.11" evidence="5"/>
<sequence>MTEEHAIFAGGCFWCTVEPFASKPGIISIVSGYTGGHIADPTYDQVIGQYSGHVEAVEITFDNQQISYSELLTIYWQIIDPTDANGQFADRGESYRPVIFVNGQEQRRLAEASKADVIASKKYHRPIIVEIRDNQPFWPAEDYHQDFYRKNPRRYRAMERSRAYLRFMQNIKNHFSK</sequence>
<evidence type="ECO:0000256" key="4">
    <source>
        <dbReference type="ARBA" id="ARBA00048782"/>
    </source>
</evidence>
<evidence type="ECO:0000313" key="7">
    <source>
        <dbReference type="EMBL" id="TYC48062.1"/>
    </source>
</evidence>
<accession>A0A6C2C2P8</accession>
<dbReference type="GO" id="GO:0008113">
    <property type="term" value="F:peptide-methionine (S)-S-oxide reductase activity"/>
    <property type="evidence" value="ECO:0007669"/>
    <property type="project" value="UniProtKB-UniRule"/>
</dbReference>